<name>A0AAV2R0T5_MEGNR</name>
<feature type="region of interest" description="Disordered" evidence="3">
    <location>
        <begin position="1"/>
        <end position="34"/>
    </location>
</feature>
<organism evidence="5 6">
    <name type="scientific">Meganyctiphanes norvegica</name>
    <name type="common">Northern krill</name>
    <name type="synonym">Thysanopoda norvegica</name>
    <dbReference type="NCBI Taxonomy" id="48144"/>
    <lineage>
        <taxon>Eukaryota</taxon>
        <taxon>Metazoa</taxon>
        <taxon>Ecdysozoa</taxon>
        <taxon>Arthropoda</taxon>
        <taxon>Crustacea</taxon>
        <taxon>Multicrustacea</taxon>
        <taxon>Malacostraca</taxon>
        <taxon>Eumalacostraca</taxon>
        <taxon>Eucarida</taxon>
        <taxon>Euphausiacea</taxon>
        <taxon>Euphausiidae</taxon>
        <taxon>Meganyctiphanes</taxon>
    </lineage>
</organism>
<dbReference type="GO" id="GO:0008143">
    <property type="term" value="F:poly(A) binding"/>
    <property type="evidence" value="ECO:0007669"/>
    <property type="project" value="TreeGrafter"/>
</dbReference>
<dbReference type="PANTHER" id="PTHR23236">
    <property type="entry name" value="EUKARYOTIC TRANSLATION INITIATION FACTOR 4B/4H"/>
    <property type="match status" value="1"/>
</dbReference>
<protein>
    <recommendedName>
        <fullName evidence="4">RRM domain-containing protein</fullName>
    </recommendedName>
</protein>
<accession>A0AAV2R0T5</accession>
<keyword evidence="2" id="KW-0175">Coiled coil</keyword>
<dbReference type="PANTHER" id="PTHR23236:SF12">
    <property type="entry name" value="EUKARYOTIC INITIATION FACTOR 4B-RELATED"/>
    <property type="match status" value="1"/>
</dbReference>
<evidence type="ECO:0000313" key="6">
    <source>
        <dbReference type="Proteomes" id="UP001497623"/>
    </source>
</evidence>
<dbReference type="EMBL" id="CAXKWB010013346">
    <property type="protein sequence ID" value="CAL4107395.1"/>
    <property type="molecule type" value="Genomic_DNA"/>
</dbReference>
<evidence type="ECO:0000259" key="4">
    <source>
        <dbReference type="Pfam" id="PF00076"/>
    </source>
</evidence>
<dbReference type="Gene3D" id="3.30.70.330">
    <property type="match status" value="1"/>
</dbReference>
<dbReference type="InterPro" id="IPR012677">
    <property type="entry name" value="Nucleotide-bd_a/b_plait_sf"/>
</dbReference>
<dbReference type="InterPro" id="IPR000504">
    <property type="entry name" value="RRM_dom"/>
</dbReference>
<reference evidence="5 6" key="1">
    <citation type="submission" date="2024-05" db="EMBL/GenBank/DDBJ databases">
        <authorList>
            <person name="Wallberg A."/>
        </authorList>
    </citation>
    <scope>NUCLEOTIDE SEQUENCE [LARGE SCALE GENOMIC DNA]</scope>
</reference>
<evidence type="ECO:0000256" key="2">
    <source>
        <dbReference type="SAM" id="Coils"/>
    </source>
</evidence>
<evidence type="ECO:0000256" key="3">
    <source>
        <dbReference type="SAM" id="MobiDB-lite"/>
    </source>
</evidence>
<evidence type="ECO:0000256" key="1">
    <source>
        <dbReference type="ARBA" id="ARBA00022884"/>
    </source>
</evidence>
<feature type="compositionally biased region" description="Acidic residues" evidence="3">
    <location>
        <begin position="1"/>
        <end position="19"/>
    </location>
</feature>
<dbReference type="AlphaFoldDB" id="A0AAV2R0T5"/>
<feature type="coiled-coil region" evidence="2">
    <location>
        <begin position="36"/>
        <end position="70"/>
    </location>
</feature>
<dbReference type="Pfam" id="PF00076">
    <property type="entry name" value="RRM_1"/>
    <property type="match status" value="1"/>
</dbReference>
<evidence type="ECO:0000313" key="5">
    <source>
        <dbReference type="EMBL" id="CAL4107395.1"/>
    </source>
</evidence>
<sequence>MDQEELQYEEGVEAADGGDESFVGAGDDDQHLNETDQSIETELEAIKARVREMEEEAEKIRQIQSEVDKQMSIGSPPGAAGATSPLNMSLEEKMEVDARSIYVGNVDYGATAEELEQHFHGCGAVNRVTILCNKFDG</sequence>
<feature type="domain" description="RRM" evidence="4">
    <location>
        <begin position="101"/>
        <end position="133"/>
    </location>
</feature>
<dbReference type="SUPFAM" id="SSF54928">
    <property type="entry name" value="RNA-binding domain, RBD"/>
    <property type="match status" value="1"/>
</dbReference>
<keyword evidence="1" id="KW-0694">RNA-binding</keyword>
<proteinExistence type="predicted"/>
<keyword evidence="6" id="KW-1185">Reference proteome</keyword>
<dbReference type="GO" id="GO:0005634">
    <property type="term" value="C:nucleus"/>
    <property type="evidence" value="ECO:0007669"/>
    <property type="project" value="TreeGrafter"/>
</dbReference>
<dbReference type="Proteomes" id="UP001497623">
    <property type="component" value="Unassembled WGS sequence"/>
</dbReference>
<gene>
    <name evidence="5" type="ORF">MNOR_LOCUS18556</name>
</gene>
<comment type="caution">
    <text evidence="5">The sequence shown here is derived from an EMBL/GenBank/DDBJ whole genome shotgun (WGS) entry which is preliminary data.</text>
</comment>
<feature type="non-terminal residue" evidence="5">
    <location>
        <position position="137"/>
    </location>
</feature>
<dbReference type="InterPro" id="IPR035979">
    <property type="entry name" value="RBD_domain_sf"/>
</dbReference>